<evidence type="ECO:0000313" key="2">
    <source>
        <dbReference type="EMBL" id="CAB1128416.1"/>
    </source>
</evidence>
<dbReference type="Pfam" id="PF00899">
    <property type="entry name" value="ThiF"/>
    <property type="match status" value="1"/>
</dbReference>
<dbReference type="GO" id="GO:0016779">
    <property type="term" value="F:nucleotidyltransferase activity"/>
    <property type="evidence" value="ECO:0007669"/>
    <property type="project" value="TreeGrafter"/>
</dbReference>
<dbReference type="SUPFAM" id="SSF69572">
    <property type="entry name" value="Activating enzymes of the ubiquitin-like proteins"/>
    <property type="match status" value="1"/>
</dbReference>
<dbReference type="GO" id="GO:0008641">
    <property type="term" value="F:ubiquitin-like modifier activating enzyme activity"/>
    <property type="evidence" value="ECO:0007669"/>
    <property type="project" value="InterPro"/>
</dbReference>
<proteinExistence type="predicted"/>
<dbReference type="InterPro" id="IPR035985">
    <property type="entry name" value="Ubiquitin-activating_enz"/>
</dbReference>
<dbReference type="Proteomes" id="UP000503399">
    <property type="component" value="Chromosome"/>
</dbReference>
<dbReference type="InterPro" id="IPR045886">
    <property type="entry name" value="ThiF/MoeB/HesA"/>
</dbReference>
<evidence type="ECO:0000259" key="1">
    <source>
        <dbReference type="Pfam" id="PF00899"/>
    </source>
</evidence>
<feature type="domain" description="THIF-type NAD/FAD binding fold" evidence="1">
    <location>
        <begin position="2"/>
        <end position="199"/>
    </location>
</feature>
<dbReference type="AlphaFoldDB" id="A0A6F8ZEI7"/>
<protein>
    <submittedName>
        <fullName evidence="2">ThiF domain-containing protein</fullName>
    </submittedName>
</protein>
<dbReference type="GO" id="GO:0005829">
    <property type="term" value="C:cytosol"/>
    <property type="evidence" value="ECO:0007669"/>
    <property type="project" value="TreeGrafter"/>
</dbReference>
<dbReference type="PANTHER" id="PTHR10953">
    <property type="entry name" value="UBIQUITIN-ACTIVATING ENZYME E1"/>
    <property type="match status" value="1"/>
</dbReference>
<dbReference type="GO" id="GO:0004792">
    <property type="term" value="F:thiosulfate-cyanide sulfurtransferase activity"/>
    <property type="evidence" value="ECO:0007669"/>
    <property type="project" value="TreeGrafter"/>
</dbReference>
<sequence length="214" mass="22217">MQVALVGAGALGSPLAWALVRLPAVTRLTVVDGDRVALSNLPRQPWYGPDDLGRPKAALLAERVAAAGGPAVEARIEMVTAANAGRLLADAELVVDGSDNWAARRTIEAFAAARGIPWIYAAALGWDGLTAWMAPDGPCLRCWFGEPGGDGPRCFEAGAVGAVTLAVAGVAVAELERRLAGEDPPPRLWLVDGRRGRVTALGGPPAPCPHRRPA</sequence>
<name>A0A6F8ZEI7_9FIRM</name>
<gene>
    <name evidence="2" type="ORF">R50_0910</name>
</gene>
<evidence type="ECO:0000313" key="3">
    <source>
        <dbReference type="Proteomes" id="UP000503399"/>
    </source>
</evidence>
<dbReference type="PANTHER" id="PTHR10953:SF102">
    <property type="entry name" value="ADENYLYLTRANSFERASE AND SULFURTRANSFERASE MOCS3"/>
    <property type="match status" value="1"/>
</dbReference>
<accession>A0A6F8ZEI7</accession>
<dbReference type="InterPro" id="IPR000594">
    <property type="entry name" value="ThiF_NAD_FAD-bd"/>
</dbReference>
<dbReference type="KEGG" id="hfv:R50_0910"/>
<dbReference type="Gene3D" id="3.40.50.720">
    <property type="entry name" value="NAD(P)-binding Rossmann-like Domain"/>
    <property type="match status" value="1"/>
</dbReference>
<dbReference type="EMBL" id="LR778114">
    <property type="protein sequence ID" value="CAB1128416.1"/>
    <property type="molecule type" value="Genomic_DNA"/>
</dbReference>
<dbReference type="GO" id="GO:0008146">
    <property type="term" value="F:sulfotransferase activity"/>
    <property type="evidence" value="ECO:0007669"/>
    <property type="project" value="TreeGrafter"/>
</dbReference>
<reference evidence="2 3" key="1">
    <citation type="submission" date="2020-02" db="EMBL/GenBank/DDBJ databases">
        <authorList>
            <person name="Hogendoorn C."/>
        </authorList>
    </citation>
    <scope>NUCLEOTIDE SEQUENCE [LARGE SCALE GENOMIC DNA]</scope>
    <source>
        <strain evidence="2">R501</strain>
    </source>
</reference>
<keyword evidence="3" id="KW-1185">Reference proteome</keyword>
<organism evidence="2 3">
    <name type="scientific">Candidatus Hydrogenisulfobacillus filiaventi</name>
    <dbReference type="NCBI Taxonomy" id="2707344"/>
    <lineage>
        <taxon>Bacteria</taxon>
        <taxon>Bacillati</taxon>
        <taxon>Bacillota</taxon>
        <taxon>Clostridia</taxon>
        <taxon>Eubacteriales</taxon>
        <taxon>Clostridiales Family XVII. Incertae Sedis</taxon>
        <taxon>Candidatus Hydrogenisulfobacillus</taxon>
    </lineage>
</organism>